<dbReference type="RefSeq" id="WP_195170925.1">
    <property type="nucleotide sequence ID" value="NZ_CP062983.1"/>
</dbReference>
<proteinExistence type="predicted"/>
<dbReference type="Proteomes" id="UP000594468">
    <property type="component" value="Chromosome"/>
</dbReference>
<evidence type="ECO:0000313" key="2">
    <source>
        <dbReference type="EMBL" id="QPC82856.1"/>
    </source>
</evidence>
<dbReference type="InterPro" id="IPR012903">
    <property type="entry name" value="Nif11"/>
</dbReference>
<accession>A0A7S8E9H8</accession>
<keyword evidence="3" id="KW-1185">Reference proteome</keyword>
<feature type="domain" description="Nif11" evidence="1">
    <location>
        <begin position="1"/>
        <end position="49"/>
    </location>
</feature>
<dbReference type="Pfam" id="PF07862">
    <property type="entry name" value="Nif11"/>
    <property type="match status" value="1"/>
</dbReference>
<dbReference type="EMBL" id="CP062983">
    <property type="protein sequence ID" value="QPC82856.1"/>
    <property type="molecule type" value="Genomic_DNA"/>
</dbReference>
<dbReference type="AlphaFoldDB" id="A0A7S8E9H8"/>
<protein>
    <recommendedName>
        <fullName evidence="1">Nif11 domain-containing protein</fullName>
    </recommendedName>
</protein>
<sequence>MALETALKFLQRLEKENTLRTQLYISKADTLEKLVQFAHGKGFVVSQDDMKIALNEYQEQFPQGTIEPLRQLPSGQ</sequence>
<gene>
    <name evidence="2" type="ORF">G4Y79_00330</name>
</gene>
<evidence type="ECO:0000259" key="1">
    <source>
        <dbReference type="Pfam" id="PF07862"/>
    </source>
</evidence>
<evidence type="ECO:0000313" key="3">
    <source>
        <dbReference type="Proteomes" id="UP000594468"/>
    </source>
</evidence>
<reference evidence="2 3" key="1">
    <citation type="submission" date="2020-02" db="EMBL/GenBank/DDBJ databases">
        <authorList>
            <person name="Zheng R.K."/>
            <person name="Sun C.M."/>
        </authorList>
    </citation>
    <scope>NUCLEOTIDE SEQUENCE [LARGE SCALE GENOMIC DNA]</scope>
    <source>
        <strain evidence="3">rifampicinis</strain>
    </source>
</reference>
<name>A0A7S8E9H8_9CHLR</name>
<dbReference type="KEGG" id="pmet:G4Y79_00330"/>
<organism evidence="2 3">
    <name type="scientific">Phototrophicus methaneseepsis</name>
    <dbReference type="NCBI Taxonomy" id="2710758"/>
    <lineage>
        <taxon>Bacteria</taxon>
        <taxon>Bacillati</taxon>
        <taxon>Chloroflexota</taxon>
        <taxon>Candidatus Thermofontia</taxon>
        <taxon>Phototrophicales</taxon>
        <taxon>Phototrophicaceae</taxon>
        <taxon>Phototrophicus</taxon>
    </lineage>
</organism>